<proteinExistence type="predicted"/>
<accession>A0A1Q3CBM3</accession>
<dbReference type="InParanoid" id="A0A1Q3CBM3"/>
<reference evidence="2" key="1">
    <citation type="submission" date="2016-04" db="EMBL/GenBank/DDBJ databases">
        <title>Cephalotus genome sequencing.</title>
        <authorList>
            <person name="Fukushima K."/>
            <person name="Hasebe M."/>
            <person name="Fang X."/>
        </authorList>
    </citation>
    <scope>NUCLEOTIDE SEQUENCE [LARGE SCALE GENOMIC DNA]</scope>
    <source>
        <strain evidence="2">cv. St1</strain>
    </source>
</reference>
<name>A0A1Q3CBM3_CEPFO</name>
<evidence type="ECO:0000313" key="1">
    <source>
        <dbReference type="EMBL" id="GAV77630.1"/>
    </source>
</evidence>
<evidence type="ECO:0008006" key="3">
    <source>
        <dbReference type="Google" id="ProtNLM"/>
    </source>
</evidence>
<keyword evidence="2" id="KW-1185">Reference proteome</keyword>
<gene>
    <name evidence="1" type="ORF">CFOL_v3_21101</name>
</gene>
<sequence length="106" mass="12623">MAVLAMCNVLRPISHWMDEVQWMLDHARGDKLPALVRKLAFVASVYHIWLERNRRCFKNQFMPAQEIIDSIKHDVAWNVWLSCKSERCERHHILCVNWGIPLEEKI</sequence>
<dbReference type="EMBL" id="BDDD01001653">
    <property type="protein sequence ID" value="GAV77630.1"/>
    <property type="molecule type" value="Genomic_DNA"/>
</dbReference>
<protein>
    <recommendedName>
        <fullName evidence="3">Zf-RVT domain-containing protein</fullName>
    </recommendedName>
</protein>
<dbReference type="Proteomes" id="UP000187406">
    <property type="component" value="Unassembled WGS sequence"/>
</dbReference>
<evidence type="ECO:0000313" key="2">
    <source>
        <dbReference type="Proteomes" id="UP000187406"/>
    </source>
</evidence>
<organism evidence="1 2">
    <name type="scientific">Cephalotus follicularis</name>
    <name type="common">Albany pitcher plant</name>
    <dbReference type="NCBI Taxonomy" id="3775"/>
    <lineage>
        <taxon>Eukaryota</taxon>
        <taxon>Viridiplantae</taxon>
        <taxon>Streptophyta</taxon>
        <taxon>Embryophyta</taxon>
        <taxon>Tracheophyta</taxon>
        <taxon>Spermatophyta</taxon>
        <taxon>Magnoliopsida</taxon>
        <taxon>eudicotyledons</taxon>
        <taxon>Gunneridae</taxon>
        <taxon>Pentapetalae</taxon>
        <taxon>rosids</taxon>
        <taxon>fabids</taxon>
        <taxon>Oxalidales</taxon>
        <taxon>Cephalotaceae</taxon>
        <taxon>Cephalotus</taxon>
    </lineage>
</organism>
<comment type="caution">
    <text evidence="1">The sequence shown here is derived from an EMBL/GenBank/DDBJ whole genome shotgun (WGS) entry which is preliminary data.</text>
</comment>
<dbReference type="OrthoDB" id="10642758at2759"/>
<dbReference type="AlphaFoldDB" id="A0A1Q3CBM3"/>